<keyword evidence="3" id="KW-1185">Reference proteome</keyword>
<evidence type="ECO:0000313" key="2">
    <source>
        <dbReference type="EMBL" id="KAH1090904.1"/>
    </source>
</evidence>
<accession>A0A9D3VNR2</accession>
<gene>
    <name evidence="2" type="ORF">J1N35_018161</name>
</gene>
<sequence>MQPKSTGASESTNEVTLHASTVMFRGEAGTIVKFYYIKLESLWDELNSYEDITCRSNYAIAPKLIHHAETEMTHQYLMGLDDSIFGQVHGCNKGRANSPVGHTEQSSSQQKQGMQHPKNMELVIHILDGSLDFGNNSFARLTTDKSNDYYH</sequence>
<comment type="caution">
    <text evidence="2">The sequence shown here is derived from an EMBL/GenBank/DDBJ whole genome shotgun (WGS) entry which is preliminary data.</text>
</comment>
<organism evidence="2 3">
    <name type="scientific">Gossypium stocksii</name>
    <dbReference type="NCBI Taxonomy" id="47602"/>
    <lineage>
        <taxon>Eukaryota</taxon>
        <taxon>Viridiplantae</taxon>
        <taxon>Streptophyta</taxon>
        <taxon>Embryophyta</taxon>
        <taxon>Tracheophyta</taxon>
        <taxon>Spermatophyta</taxon>
        <taxon>Magnoliopsida</taxon>
        <taxon>eudicotyledons</taxon>
        <taxon>Gunneridae</taxon>
        <taxon>Pentapetalae</taxon>
        <taxon>rosids</taxon>
        <taxon>malvids</taxon>
        <taxon>Malvales</taxon>
        <taxon>Malvaceae</taxon>
        <taxon>Malvoideae</taxon>
        <taxon>Gossypium</taxon>
    </lineage>
</organism>
<feature type="region of interest" description="Disordered" evidence="1">
    <location>
        <begin position="95"/>
        <end position="115"/>
    </location>
</feature>
<evidence type="ECO:0000256" key="1">
    <source>
        <dbReference type="SAM" id="MobiDB-lite"/>
    </source>
</evidence>
<evidence type="ECO:0000313" key="3">
    <source>
        <dbReference type="Proteomes" id="UP000828251"/>
    </source>
</evidence>
<dbReference type="Proteomes" id="UP000828251">
    <property type="component" value="Unassembled WGS sequence"/>
</dbReference>
<dbReference type="AlphaFoldDB" id="A0A9D3VNR2"/>
<dbReference type="EMBL" id="JAIQCV010000006">
    <property type="protein sequence ID" value="KAH1090904.1"/>
    <property type="molecule type" value="Genomic_DNA"/>
</dbReference>
<protein>
    <submittedName>
        <fullName evidence="2">Uncharacterized protein</fullName>
    </submittedName>
</protein>
<name>A0A9D3VNR2_9ROSI</name>
<reference evidence="2 3" key="1">
    <citation type="journal article" date="2021" name="Plant Biotechnol. J.">
        <title>Multi-omics assisted identification of the key and species-specific regulatory components of drought-tolerant mechanisms in Gossypium stocksii.</title>
        <authorList>
            <person name="Yu D."/>
            <person name="Ke L."/>
            <person name="Zhang D."/>
            <person name="Wu Y."/>
            <person name="Sun Y."/>
            <person name="Mei J."/>
            <person name="Sun J."/>
            <person name="Sun Y."/>
        </authorList>
    </citation>
    <scope>NUCLEOTIDE SEQUENCE [LARGE SCALE GENOMIC DNA]</scope>
    <source>
        <strain evidence="3">cv. E1</strain>
        <tissue evidence="2">Leaf</tissue>
    </source>
</reference>
<proteinExistence type="predicted"/>
<feature type="compositionally biased region" description="Polar residues" evidence="1">
    <location>
        <begin position="103"/>
        <end position="113"/>
    </location>
</feature>
<dbReference type="OrthoDB" id="5544992at2759"/>